<dbReference type="Pfam" id="PF03460">
    <property type="entry name" value="NIR_SIR_ferr"/>
    <property type="match status" value="2"/>
</dbReference>
<dbReference type="InterPro" id="IPR005117">
    <property type="entry name" value="NiRdtase/SiRdtase_haem-b_fer"/>
</dbReference>
<evidence type="ECO:0000259" key="17">
    <source>
        <dbReference type="Pfam" id="PF01077"/>
    </source>
</evidence>
<evidence type="ECO:0000259" key="18">
    <source>
        <dbReference type="Pfam" id="PF03460"/>
    </source>
</evidence>
<keyword evidence="13" id="KW-0028">Amino-acid biosynthesis</keyword>
<dbReference type="EC" id="1.8.1.2" evidence="5"/>
<evidence type="ECO:0000256" key="7">
    <source>
        <dbReference type="ARBA" id="ARBA00022617"/>
    </source>
</evidence>
<gene>
    <name evidence="19" type="ORF">A4R26_08100</name>
</gene>
<evidence type="ECO:0000256" key="3">
    <source>
        <dbReference type="ARBA" id="ARBA00004774"/>
    </source>
</evidence>
<sequence>MSTNDNKNLSSTERIKMASDGLRGTLKESLHDELTGAIREDDQALVKFHGMYQQDDRDRREERSAKKLEWLYSYMLRLRLPGGFMTGEQYVGLHNIAGEHSTGVIKITTRQTIQLHGILKSHVKPTIQAFNTILIDSISACGDVNRNVACAAHPKFSPIHEEIFSYAGKISKLGLPKTKAYYEIWLDEKPLLDPKEKEEVEKDPLYQDRYLPRKFKIGIAIPPNNDVDVFTNDLGLIAIIENDKLVGFNIAAGGGLGTTHGNAATYPRLASMLGFVRGEEQTLKAVLEVITIQRDHGNRSDRKLSRLKYTIDKMGVEAFKAELEKRCGFKLEEPKPYTFTSRKDDYGWHKNHEGKWYYTVFIENGRIADEKVALKTALLEVAKTGKVNFRFTSNQGLILSDIAQKDKKAVEKILNDFGIIEHTENAGAMRKSAIACVAFNTCSLALAEAQRYLPSLITKVEPILAKYGLQNDDISMRMTGCPNGCGRSYAAEIGFVGTAYGRYNLHLGGDREGFRLNKKYKENIDEPAILKELDELFEKYSKNRRAGETFGDFAVREKLVTF</sequence>
<comment type="caution">
    <text evidence="19">The sequence shown here is derived from an EMBL/GenBank/DDBJ whole genome shotgun (WGS) entry which is preliminary data.</text>
</comment>
<dbReference type="GO" id="GO:0020037">
    <property type="term" value="F:heme binding"/>
    <property type="evidence" value="ECO:0007669"/>
    <property type="project" value="InterPro"/>
</dbReference>
<evidence type="ECO:0000256" key="13">
    <source>
        <dbReference type="ARBA" id="ARBA00023192"/>
    </source>
</evidence>
<dbReference type="InterPro" id="IPR006067">
    <property type="entry name" value="NO2/SO3_Rdtase_4Fe4S_dom"/>
</dbReference>
<keyword evidence="11" id="KW-0408">Iron</keyword>
<evidence type="ECO:0000256" key="4">
    <source>
        <dbReference type="ARBA" id="ARBA00010429"/>
    </source>
</evidence>
<evidence type="ECO:0000256" key="2">
    <source>
        <dbReference type="ARBA" id="ARBA00001966"/>
    </source>
</evidence>
<dbReference type="OrthoDB" id="9803707at2"/>
<comment type="cofactor">
    <cofactor evidence="1">
        <name>siroheme</name>
        <dbReference type="ChEBI" id="CHEBI:60052"/>
    </cofactor>
</comment>
<dbReference type="PANTHER" id="PTHR11493">
    <property type="entry name" value="SULFITE REDUCTASE [NADPH] SUBUNIT BETA-RELATED"/>
    <property type="match status" value="1"/>
</dbReference>
<evidence type="ECO:0000256" key="8">
    <source>
        <dbReference type="ARBA" id="ARBA00022723"/>
    </source>
</evidence>
<dbReference type="STRING" id="550983.A4R26_08100"/>
<proteinExistence type="inferred from homology"/>
<evidence type="ECO:0000256" key="5">
    <source>
        <dbReference type="ARBA" id="ARBA00012604"/>
    </source>
</evidence>
<dbReference type="PRINTS" id="PR00397">
    <property type="entry name" value="SIROHAEM"/>
</dbReference>
<keyword evidence="20" id="KW-1185">Reference proteome</keyword>
<feature type="domain" description="Nitrite/sulphite reductase 4Fe-4S" evidence="17">
    <location>
        <begin position="168"/>
        <end position="330"/>
    </location>
</feature>
<reference evidence="20" key="1">
    <citation type="submission" date="2016-04" db="EMBL/GenBank/DDBJ databases">
        <authorList>
            <person name="Chen L."/>
            <person name="Zhuang W."/>
            <person name="Wang G."/>
        </authorList>
    </citation>
    <scope>NUCLEOTIDE SEQUENCE [LARGE SCALE GENOMIC DNA]</scope>
    <source>
        <strain evidence="20">208</strain>
    </source>
</reference>
<evidence type="ECO:0000256" key="10">
    <source>
        <dbReference type="ARBA" id="ARBA00023002"/>
    </source>
</evidence>
<feature type="domain" description="Nitrite/Sulfite reductase ferredoxin-like" evidence="18">
    <location>
        <begin position="74"/>
        <end position="130"/>
    </location>
</feature>
<dbReference type="PANTHER" id="PTHR11493:SF47">
    <property type="entry name" value="SULFITE REDUCTASE [NADPH] SUBUNIT BETA"/>
    <property type="match status" value="1"/>
</dbReference>
<evidence type="ECO:0000256" key="16">
    <source>
        <dbReference type="ARBA" id="ARBA00062253"/>
    </source>
</evidence>
<evidence type="ECO:0000313" key="20">
    <source>
        <dbReference type="Proteomes" id="UP000192276"/>
    </source>
</evidence>
<dbReference type="AlphaFoldDB" id="A0A1V9EKJ4"/>
<evidence type="ECO:0000256" key="9">
    <source>
        <dbReference type="ARBA" id="ARBA00022857"/>
    </source>
</evidence>
<dbReference type="InterPro" id="IPR045169">
    <property type="entry name" value="NO2/SO3_Rdtase_4Fe4S_prot"/>
</dbReference>
<keyword evidence="6" id="KW-0004">4Fe-4S</keyword>
<dbReference type="GO" id="GO:0046872">
    <property type="term" value="F:metal ion binding"/>
    <property type="evidence" value="ECO:0007669"/>
    <property type="project" value="UniProtKB-KW"/>
</dbReference>
<dbReference type="FunFam" id="3.30.413.10:FF:000003">
    <property type="entry name" value="Sulfite reductase [NADPH] hemoprotein beta-component"/>
    <property type="match status" value="1"/>
</dbReference>
<dbReference type="GO" id="GO:0004783">
    <property type="term" value="F:sulfite reductase (NADPH) activity"/>
    <property type="evidence" value="ECO:0007669"/>
    <property type="project" value="UniProtKB-EC"/>
</dbReference>
<keyword evidence="12" id="KW-0411">Iron-sulfur</keyword>
<dbReference type="InterPro" id="IPR045854">
    <property type="entry name" value="NO2/SO3_Rdtase_4Fe4S_sf"/>
</dbReference>
<dbReference type="SUPFAM" id="SSF56014">
    <property type="entry name" value="Nitrite and sulphite reductase 4Fe-4S domain-like"/>
    <property type="match status" value="2"/>
</dbReference>
<evidence type="ECO:0000256" key="14">
    <source>
        <dbReference type="ARBA" id="ARBA00052219"/>
    </source>
</evidence>
<comment type="pathway">
    <text evidence="3">Sulfur metabolism; hydrogen sulfide biosynthesis; hydrogen sulfide from sulfite (NADPH route): step 1/1.</text>
</comment>
<dbReference type="GO" id="GO:0050311">
    <property type="term" value="F:sulfite reductase (ferredoxin) activity"/>
    <property type="evidence" value="ECO:0007669"/>
    <property type="project" value="TreeGrafter"/>
</dbReference>
<keyword evidence="13" id="KW-0198">Cysteine biosynthesis</keyword>
<dbReference type="EMBL" id="LWBP01000243">
    <property type="protein sequence ID" value="OQP46673.1"/>
    <property type="molecule type" value="Genomic_DNA"/>
</dbReference>
<evidence type="ECO:0000256" key="11">
    <source>
        <dbReference type="ARBA" id="ARBA00023004"/>
    </source>
</evidence>
<comment type="cofactor">
    <cofactor evidence="2">
        <name>[4Fe-4S] cluster</name>
        <dbReference type="ChEBI" id="CHEBI:49883"/>
    </cofactor>
</comment>
<evidence type="ECO:0000256" key="6">
    <source>
        <dbReference type="ARBA" id="ARBA00022485"/>
    </source>
</evidence>
<dbReference type="GO" id="GO:0009337">
    <property type="term" value="C:sulfite reductase complex (NADPH)"/>
    <property type="evidence" value="ECO:0007669"/>
    <property type="project" value="TreeGrafter"/>
</dbReference>
<accession>A0A1V9EKJ4</accession>
<name>A0A1V9EKJ4_9BACT</name>
<evidence type="ECO:0000256" key="15">
    <source>
        <dbReference type="ARBA" id="ARBA00057160"/>
    </source>
</evidence>
<dbReference type="InterPro" id="IPR006066">
    <property type="entry name" value="NO2/SO3_Rdtase_FeS/sirohaem_BS"/>
</dbReference>
<evidence type="ECO:0000256" key="1">
    <source>
        <dbReference type="ARBA" id="ARBA00001929"/>
    </source>
</evidence>
<dbReference type="PROSITE" id="PS00365">
    <property type="entry name" value="NIR_SIR"/>
    <property type="match status" value="1"/>
</dbReference>
<dbReference type="InterPro" id="IPR036136">
    <property type="entry name" value="Nit/Sulf_reduc_fer-like_dom_sf"/>
</dbReference>
<comment type="subunit">
    <text evidence="16">Alpha(8)-beta(8). The alpha component is a flavoprotein, the beta component is a hemoprotein.</text>
</comment>
<dbReference type="GO" id="GO:0000103">
    <property type="term" value="P:sulfate assimilation"/>
    <property type="evidence" value="ECO:0007669"/>
    <property type="project" value="TreeGrafter"/>
</dbReference>
<dbReference type="GO" id="GO:0051539">
    <property type="term" value="F:4 iron, 4 sulfur cluster binding"/>
    <property type="evidence" value="ECO:0007669"/>
    <property type="project" value="UniProtKB-KW"/>
</dbReference>
<dbReference type="SUPFAM" id="SSF55124">
    <property type="entry name" value="Nitrite/Sulfite reductase N-terminal domain-like"/>
    <property type="match status" value="2"/>
</dbReference>
<feature type="domain" description="Nitrite/Sulfite reductase ferredoxin-like" evidence="18">
    <location>
        <begin position="349"/>
        <end position="415"/>
    </location>
</feature>
<dbReference type="Proteomes" id="UP000192276">
    <property type="component" value="Unassembled WGS sequence"/>
</dbReference>
<dbReference type="NCBIfam" id="NF010029">
    <property type="entry name" value="PRK13504.1"/>
    <property type="match status" value="1"/>
</dbReference>
<keyword evidence="7" id="KW-0349">Heme</keyword>
<keyword evidence="8" id="KW-0479">Metal-binding</keyword>
<dbReference type="RefSeq" id="WP_081170772.1">
    <property type="nucleotide sequence ID" value="NZ_LWBP01000243.1"/>
</dbReference>
<comment type="similarity">
    <text evidence="4">Belongs to the nitrite and sulfite reductase 4Fe-4S domain family.</text>
</comment>
<evidence type="ECO:0000256" key="12">
    <source>
        <dbReference type="ARBA" id="ARBA00023014"/>
    </source>
</evidence>
<evidence type="ECO:0000313" key="19">
    <source>
        <dbReference type="EMBL" id="OQP46673.1"/>
    </source>
</evidence>
<organism evidence="19 20">
    <name type="scientific">Niastella populi</name>
    <dbReference type="NCBI Taxonomy" id="550983"/>
    <lineage>
        <taxon>Bacteria</taxon>
        <taxon>Pseudomonadati</taxon>
        <taxon>Bacteroidota</taxon>
        <taxon>Chitinophagia</taxon>
        <taxon>Chitinophagales</taxon>
        <taxon>Chitinophagaceae</taxon>
        <taxon>Niastella</taxon>
    </lineage>
</organism>
<comment type="catalytic activity">
    <reaction evidence="14">
        <text>hydrogen sulfide + 3 NADP(+) + 3 H2O = sulfite + 3 NADPH + 4 H(+)</text>
        <dbReference type="Rhea" id="RHEA:13801"/>
        <dbReference type="ChEBI" id="CHEBI:15377"/>
        <dbReference type="ChEBI" id="CHEBI:15378"/>
        <dbReference type="ChEBI" id="CHEBI:17359"/>
        <dbReference type="ChEBI" id="CHEBI:29919"/>
        <dbReference type="ChEBI" id="CHEBI:57783"/>
        <dbReference type="ChEBI" id="CHEBI:58349"/>
        <dbReference type="EC" id="1.8.1.2"/>
    </reaction>
</comment>
<keyword evidence="9" id="KW-0521">NADP</keyword>
<comment type="function">
    <text evidence="15">Component of the sulfite reductase complex that catalyzes the 6-electron reduction of sulfite to sulfide. This is one of several activities required for the biosynthesis of L-cysteine from sulfate.</text>
</comment>
<keyword evidence="10" id="KW-0560">Oxidoreductase</keyword>
<dbReference type="Gene3D" id="3.30.413.10">
    <property type="entry name" value="Sulfite Reductase Hemoprotein, domain 1"/>
    <property type="match status" value="2"/>
</dbReference>
<dbReference type="GO" id="GO:0019344">
    <property type="term" value="P:cysteine biosynthetic process"/>
    <property type="evidence" value="ECO:0007669"/>
    <property type="project" value="UniProtKB-KW"/>
</dbReference>
<protein>
    <recommendedName>
        <fullName evidence="5">assimilatory sulfite reductase (NADPH)</fullName>
        <ecNumber evidence="5">1.8.1.2</ecNumber>
    </recommendedName>
</protein>
<dbReference type="Pfam" id="PF01077">
    <property type="entry name" value="NIR_SIR"/>
    <property type="match status" value="1"/>
</dbReference>